<name>A0A5E4WSD5_9BURK</name>
<reference evidence="2 3" key="1">
    <citation type="submission" date="2019-08" db="EMBL/GenBank/DDBJ databases">
        <authorList>
            <person name="Peeters C."/>
        </authorList>
    </citation>
    <scope>NUCLEOTIDE SEQUENCE [LARGE SCALE GENOMIC DNA]</scope>
    <source>
        <strain evidence="2 3">LMG 31111</strain>
    </source>
</reference>
<gene>
    <name evidence="2" type="ORF">PCO31111_03461</name>
</gene>
<keyword evidence="1" id="KW-0175">Coiled coil</keyword>
<dbReference type="Proteomes" id="UP000383971">
    <property type="component" value="Unassembled WGS sequence"/>
</dbReference>
<proteinExistence type="predicted"/>
<dbReference type="AlphaFoldDB" id="A0A5E4WSD5"/>
<dbReference type="RefSeq" id="WP_058379137.1">
    <property type="nucleotide sequence ID" value="NZ_CABPSE010000012.1"/>
</dbReference>
<dbReference type="EMBL" id="CABPSE010000012">
    <property type="protein sequence ID" value="VVE27153.1"/>
    <property type="molecule type" value="Genomic_DNA"/>
</dbReference>
<protein>
    <submittedName>
        <fullName evidence="2">Uncharacterized protein</fullName>
    </submittedName>
</protein>
<evidence type="ECO:0000313" key="3">
    <source>
        <dbReference type="Proteomes" id="UP000383971"/>
    </source>
</evidence>
<evidence type="ECO:0000256" key="1">
    <source>
        <dbReference type="SAM" id="Coils"/>
    </source>
</evidence>
<feature type="coiled-coil region" evidence="1">
    <location>
        <begin position="176"/>
        <end position="203"/>
    </location>
</feature>
<sequence length="272" mass="30002">MQTNVITYNLKERGRQYRGKERHFNIRAIVAAINGPACQERVRNRDMQGYYGHWPRIKFGLNPAEGGLEGGKPSIVEPALVTTLLRAHDDGTIEHQAEFLDTDSGQVAAKLYASRTGGFSSAIDQTRPEFFGFDYVLEPNYSTNRGYTLDDVRDMTLDDIEAAIYDEQLRGMAHLLDAANSERERACEVIERLSAENEQLLSMLAAKGIDAGVALDAAGIAPLVLAGGVSERMARDMAAFHSAGALPRFVEPKQEEPPADPLYGRLIGKFTR</sequence>
<evidence type="ECO:0000313" key="2">
    <source>
        <dbReference type="EMBL" id="VVE27153.1"/>
    </source>
</evidence>
<keyword evidence="3" id="KW-1185">Reference proteome</keyword>
<organism evidence="2 3">
    <name type="scientific">Pandoraea communis</name>
    <dbReference type="NCBI Taxonomy" id="2508297"/>
    <lineage>
        <taxon>Bacteria</taxon>
        <taxon>Pseudomonadati</taxon>
        <taxon>Pseudomonadota</taxon>
        <taxon>Betaproteobacteria</taxon>
        <taxon>Burkholderiales</taxon>
        <taxon>Burkholderiaceae</taxon>
        <taxon>Pandoraea</taxon>
    </lineage>
</organism>
<accession>A0A5E4WSD5</accession>